<dbReference type="EMBL" id="PYMA01000019">
    <property type="protein sequence ID" value="PSW13937.1"/>
    <property type="molecule type" value="Genomic_DNA"/>
</dbReference>
<dbReference type="RefSeq" id="WP_051902245.1">
    <property type="nucleotide sequence ID" value="NZ_JGVO01000477.1"/>
</dbReference>
<reference evidence="2 3" key="1">
    <citation type="submission" date="2018-01" db="EMBL/GenBank/DDBJ databases">
        <title>Whole genome sequencing of Histamine producing bacteria.</title>
        <authorList>
            <person name="Butler K."/>
        </authorList>
    </citation>
    <scope>NUCLEOTIDE SEQUENCE [LARGE SCALE GENOMIC DNA]</scope>
    <source>
        <strain evidence="2 3">DSM 100436</strain>
    </source>
</reference>
<dbReference type="Gene3D" id="3.40.190.10">
    <property type="entry name" value="Periplasmic binding protein-like II"/>
    <property type="match status" value="2"/>
</dbReference>
<dbReference type="SUPFAM" id="SSF53850">
    <property type="entry name" value="Periplasmic binding protein-like II"/>
    <property type="match status" value="1"/>
</dbReference>
<keyword evidence="1" id="KW-0732">Signal</keyword>
<gene>
    <name evidence="2" type="ORF">C9I98_22190</name>
</gene>
<evidence type="ECO:0000313" key="2">
    <source>
        <dbReference type="EMBL" id="PSW13937.1"/>
    </source>
</evidence>
<comment type="caution">
    <text evidence="2">The sequence shown here is derived from an EMBL/GenBank/DDBJ whole genome shotgun (WGS) entry which is preliminary data.</text>
</comment>
<name>A0A2T3NGQ6_9GAMM</name>
<protein>
    <submittedName>
        <fullName evidence="2">Pilus assembly protein PilM</fullName>
    </submittedName>
</protein>
<evidence type="ECO:0000256" key="1">
    <source>
        <dbReference type="SAM" id="SignalP"/>
    </source>
</evidence>
<feature type="chain" id="PRO_5015711696" evidence="1">
    <location>
        <begin position="22"/>
        <end position="284"/>
    </location>
</feature>
<dbReference type="Proteomes" id="UP000241771">
    <property type="component" value="Unassembled WGS sequence"/>
</dbReference>
<evidence type="ECO:0000313" key="3">
    <source>
        <dbReference type="Proteomes" id="UP000241771"/>
    </source>
</evidence>
<proteinExistence type="predicted"/>
<feature type="signal peptide" evidence="1">
    <location>
        <begin position="1"/>
        <end position="21"/>
    </location>
</feature>
<dbReference type="OrthoDB" id="547680at2"/>
<dbReference type="AlphaFoldDB" id="A0A2T3NGQ6"/>
<organism evidence="2 3">
    <name type="scientific">Photobacterium sanctipauli</name>
    <dbReference type="NCBI Taxonomy" id="1342794"/>
    <lineage>
        <taxon>Bacteria</taxon>
        <taxon>Pseudomonadati</taxon>
        <taxon>Pseudomonadota</taxon>
        <taxon>Gammaproteobacteria</taxon>
        <taxon>Vibrionales</taxon>
        <taxon>Vibrionaceae</taxon>
        <taxon>Photobacterium</taxon>
    </lineage>
</organism>
<accession>A0A2T3NGQ6</accession>
<sequence length="284" mass="31730">MKPLSKLLLAIGLFSASTVHAATEVKTMFGGVDLWQDTLLRSALDASGKDYTVSKLDNSGLGERAVRALEAGQSDVIWTMTSPEMEERLIPIRIPLFKGLLGNRLPIIKKADQGKFASLDENQFRQLKVGQVESWPDAKILANDGLPVVTSIEYALLYGMLNAQRFDYFTLGAAEIEGEFNRLGPDGQMIDNNILIQYHSPAYFFVSPTKPELAADITAGLEKLVANGQFDEMFYNLSIFKDLHQRLKLDKRTVFYINNNSLTAETPCQRPELWDSLFATQCNQ</sequence>
<keyword evidence="3" id="KW-1185">Reference proteome</keyword>